<accession>A0AA97PQ92</accession>
<reference evidence="1" key="1">
    <citation type="journal article" date="2012" name="PLoS Genet.">
        <title>Comparative analysis of the genomes of two field isolates of the rice blast fungus Magnaporthe oryzae.</title>
        <authorList>
            <person name="Xue M."/>
            <person name="Yang J."/>
            <person name="Li Z."/>
            <person name="Hu S."/>
            <person name="Yao N."/>
            <person name="Dean R.A."/>
            <person name="Zhao W."/>
            <person name="Shen M."/>
            <person name="Zhang H."/>
            <person name="Li C."/>
            <person name="Liu L."/>
            <person name="Cao L."/>
            <person name="Xu X."/>
            <person name="Xing Y."/>
            <person name="Hsiang T."/>
            <person name="Zhang Z."/>
            <person name="Xu J.R."/>
            <person name="Peng Y.L."/>
        </authorList>
    </citation>
    <scope>NUCLEOTIDE SEQUENCE</scope>
    <source>
        <strain evidence="1">Y34</strain>
    </source>
</reference>
<evidence type="ECO:0000313" key="1">
    <source>
        <dbReference type="EMBL" id="ELQ42922.1"/>
    </source>
</evidence>
<gene>
    <name evidence="1" type="ORF">OOU_Y34scaffold00183g9</name>
</gene>
<dbReference type="AlphaFoldDB" id="A0AA97PQ92"/>
<dbReference type="EMBL" id="JH793409">
    <property type="protein sequence ID" value="ELQ42922.1"/>
    <property type="molecule type" value="Genomic_DNA"/>
</dbReference>
<name>A0AA97PQ92_PYRO3</name>
<protein>
    <submittedName>
        <fullName evidence="1">Uncharacterized protein</fullName>
    </submittedName>
</protein>
<proteinExistence type="predicted"/>
<organism evidence="1">
    <name type="scientific">Pyricularia oryzae (strain Y34)</name>
    <name type="common">Rice blast fungus</name>
    <name type="synonym">Magnaporthe oryzae</name>
    <dbReference type="NCBI Taxonomy" id="1143189"/>
    <lineage>
        <taxon>Eukaryota</taxon>
        <taxon>Fungi</taxon>
        <taxon>Dikarya</taxon>
        <taxon>Ascomycota</taxon>
        <taxon>Pezizomycotina</taxon>
        <taxon>Sordariomycetes</taxon>
        <taxon>Sordariomycetidae</taxon>
        <taxon>Magnaporthales</taxon>
        <taxon>Pyriculariaceae</taxon>
        <taxon>Pyricularia</taxon>
    </lineage>
</organism>
<sequence length="46" mass="5417">MCRNEEVDRCCMGSQAKMYSKFRSLRISIVMDCIATHHQLPTYCEM</sequence>
<dbReference type="Proteomes" id="UP000011086">
    <property type="component" value="Unassembled WGS sequence"/>
</dbReference>